<accession>A0A4Y7WWT4</accession>
<dbReference type="Pfam" id="PF03466">
    <property type="entry name" value="LysR_substrate"/>
    <property type="match status" value="1"/>
</dbReference>
<dbReference type="PRINTS" id="PR00039">
    <property type="entry name" value="HTHLYSR"/>
</dbReference>
<evidence type="ECO:0000313" key="6">
    <source>
        <dbReference type="EMBL" id="KOO39239.1"/>
    </source>
</evidence>
<dbReference type="Gene3D" id="3.40.190.290">
    <property type="match status" value="1"/>
</dbReference>
<dbReference type="EMBL" id="LILD01000001">
    <property type="protein sequence ID" value="KOO39239.1"/>
    <property type="molecule type" value="Genomic_DNA"/>
</dbReference>
<dbReference type="Gene3D" id="1.10.10.10">
    <property type="entry name" value="Winged helix-like DNA-binding domain superfamily/Winged helix DNA-binding domain"/>
    <property type="match status" value="1"/>
</dbReference>
<proteinExistence type="inferred from homology"/>
<keyword evidence="3" id="KW-0238">DNA-binding</keyword>
<dbReference type="AlphaFoldDB" id="A0A0M0KK95"/>
<dbReference type="InterPro" id="IPR005119">
    <property type="entry name" value="LysR_subst-bd"/>
</dbReference>
<dbReference type="PATRIC" id="fig|136160.3.peg.2518"/>
<dbReference type="InterPro" id="IPR036388">
    <property type="entry name" value="WH-like_DNA-bd_sf"/>
</dbReference>
<dbReference type="PROSITE" id="PS50931">
    <property type="entry name" value="HTH_LYSR"/>
    <property type="match status" value="1"/>
</dbReference>
<evidence type="ECO:0000256" key="4">
    <source>
        <dbReference type="ARBA" id="ARBA00023163"/>
    </source>
</evidence>
<feature type="domain" description="HTH lysR-type" evidence="5">
    <location>
        <begin position="1"/>
        <end position="58"/>
    </location>
</feature>
<dbReference type="SUPFAM" id="SSF46785">
    <property type="entry name" value="Winged helix' DNA-binding domain"/>
    <property type="match status" value="1"/>
</dbReference>
<dbReference type="InterPro" id="IPR036390">
    <property type="entry name" value="WH_DNA-bd_sf"/>
</dbReference>
<dbReference type="SUPFAM" id="SSF53850">
    <property type="entry name" value="Periplasmic binding protein-like II"/>
    <property type="match status" value="1"/>
</dbReference>
<evidence type="ECO:0000256" key="1">
    <source>
        <dbReference type="ARBA" id="ARBA00009437"/>
    </source>
</evidence>
<dbReference type="GeneID" id="87597397"/>
<keyword evidence="2" id="KW-0805">Transcription regulation</keyword>
<sequence length="280" mass="32044">MKLDDCQLLIHVHKAGTMRGAARSLHLSQPAISQRLKQMEDLWGGAIFIRTHKKLLLTPLGEKVLTFAQETLWRTERLREELEQMKGSVSGRLSLGISSVVSHYLIPPLLEKYTKAYPRVNIELISTTSDQIRRTFSSYHVAIFRGDRLPEQASHLLLADPLYLVFDKDIPIEKRPLIQWKSDPSLEALIQAWMRSVTSFTFRGHVSVDQIETCKQLMLRGVGAAILPEMAIKDVSDQCFHKLPLQLDNQPLERQTWVLYEEEALSLPQVEAFLQLLPLK</sequence>
<accession>A0A0M0KK95</accession>
<comment type="similarity">
    <text evidence="1">Belongs to the LysR transcriptional regulatory family.</text>
</comment>
<dbReference type="OMA" id="TDRPFIQ"/>
<dbReference type="PANTHER" id="PTHR30126:SF78">
    <property type="entry name" value="HTH LYSR-TYPE DOMAIN-CONTAINING PROTEIN"/>
    <property type="match status" value="1"/>
</dbReference>
<protein>
    <recommendedName>
        <fullName evidence="5">HTH lysR-type domain-containing protein</fullName>
    </recommendedName>
</protein>
<evidence type="ECO:0000256" key="2">
    <source>
        <dbReference type="ARBA" id="ARBA00023015"/>
    </source>
</evidence>
<keyword evidence="4" id="KW-0804">Transcription</keyword>
<dbReference type="GO" id="GO:0000976">
    <property type="term" value="F:transcription cis-regulatory region binding"/>
    <property type="evidence" value="ECO:0007669"/>
    <property type="project" value="TreeGrafter"/>
</dbReference>
<dbReference type="CDD" id="cd05466">
    <property type="entry name" value="PBP2_LTTR_substrate"/>
    <property type="match status" value="1"/>
</dbReference>
<dbReference type="PANTHER" id="PTHR30126">
    <property type="entry name" value="HTH-TYPE TRANSCRIPTIONAL REGULATOR"/>
    <property type="match status" value="1"/>
</dbReference>
<name>A0A0M0KK95_ALKHA</name>
<reference evidence="6" key="1">
    <citation type="submission" date="2015-08" db="EMBL/GenBank/DDBJ databases">
        <title>Complete DNA Sequence of Pseudomonas syringae pv. actinidiae, the Causal Agent of Kiwifruit Canker Disease.</title>
        <authorList>
            <person name="Rikkerink E.H.A."/>
            <person name="Fineran P.C."/>
        </authorList>
    </citation>
    <scope>NUCLEOTIDE SEQUENCE</scope>
    <source>
        <strain evidence="6">DSM 13666</strain>
    </source>
</reference>
<gene>
    <name evidence="6" type="ORF">AMD02_10610</name>
</gene>
<comment type="caution">
    <text evidence="6">The sequence shown here is derived from an EMBL/GenBank/DDBJ whole genome shotgun (WGS) entry which is preliminary data.</text>
</comment>
<dbReference type="GO" id="GO:0003700">
    <property type="term" value="F:DNA-binding transcription factor activity"/>
    <property type="evidence" value="ECO:0007669"/>
    <property type="project" value="InterPro"/>
</dbReference>
<dbReference type="Pfam" id="PF00126">
    <property type="entry name" value="HTH_1"/>
    <property type="match status" value="1"/>
</dbReference>
<evidence type="ECO:0000256" key="3">
    <source>
        <dbReference type="ARBA" id="ARBA00023125"/>
    </source>
</evidence>
<evidence type="ECO:0000259" key="5">
    <source>
        <dbReference type="PROSITE" id="PS50931"/>
    </source>
</evidence>
<dbReference type="RefSeq" id="WP_010897948.1">
    <property type="nucleotide sequence ID" value="NZ_CP040441.1"/>
</dbReference>
<dbReference type="InterPro" id="IPR000847">
    <property type="entry name" value="LysR_HTH_N"/>
</dbReference>
<organism evidence="6">
    <name type="scientific">Halalkalibacterium halodurans</name>
    <name type="common">Bacillus halodurans</name>
    <dbReference type="NCBI Taxonomy" id="86665"/>
    <lineage>
        <taxon>Bacteria</taxon>
        <taxon>Bacillati</taxon>
        <taxon>Bacillota</taxon>
        <taxon>Bacilli</taxon>
        <taxon>Bacillales</taxon>
        <taxon>Bacillaceae</taxon>
        <taxon>Halalkalibacterium (ex Joshi et al. 2022)</taxon>
    </lineage>
</organism>